<comment type="caution">
    <text evidence="1">The sequence shown here is derived from an EMBL/GenBank/DDBJ whole genome shotgun (WGS) entry which is preliminary data.</text>
</comment>
<keyword evidence="2" id="KW-1185">Reference proteome</keyword>
<organism evidence="1 2">
    <name type="scientific">Dallia pectoralis</name>
    <name type="common">Alaska blackfish</name>
    <dbReference type="NCBI Taxonomy" id="75939"/>
    <lineage>
        <taxon>Eukaryota</taxon>
        <taxon>Metazoa</taxon>
        <taxon>Chordata</taxon>
        <taxon>Craniata</taxon>
        <taxon>Vertebrata</taxon>
        <taxon>Euteleostomi</taxon>
        <taxon>Actinopterygii</taxon>
        <taxon>Neopterygii</taxon>
        <taxon>Teleostei</taxon>
        <taxon>Protacanthopterygii</taxon>
        <taxon>Esociformes</taxon>
        <taxon>Umbridae</taxon>
        <taxon>Dallia</taxon>
    </lineage>
</organism>
<name>A0ACC2G9B9_DALPE</name>
<dbReference type="EMBL" id="CM055743">
    <property type="protein sequence ID" value="KAJ8000070.1"/>
    <property type="molecule type" value="Genomic_DNA"/>
</dbReference>
<evidence type="ECO:0000313" key="2">
    <source>
        <dbReference type="Proteomes" id="UP001157502"/>
    </source>
</evidence>
<proteinExistence type="predicted"/>
<protein>
    <submittedName>
        <fullName evidence="1">Uncharacterized protein</fullName>
    </submittedName>
</protein>
<gene>
    <name evidence="1" type="ORF">DPEC_G00201030</name>
</gene>
<reference evidence="1" key="1">
    <citation type="submission" date="2021-05" db="EMBL/GenBank/DDBJ databases">
        <authorList>
            <person name="Pan Q."/>
            <person name="Jouanno E."/>
            <person name="Zahm M."/>
            <person name="Klopp C."/>
            <person name="Cabau C."/>
            <person name="Louis A."/>
            <person name="Berthelot C."/>
            <person name="Parey E."/>
            <person name="Roest Crollius H."/>
            <person name="Montfort J."/>
            <person name="Robinson-Rechavi M."/>
            <person name="Bouchez O."/>
            <person name="Lampietro C."/>
            <person name="Lopez Roques C."/>
            <person name="Donnadieu C."/>
            <person name="Postlethwait J."/>
            <person name="Bobe J."/>
            <person name="Dillon D."/>
            <person name="Chandos A."/>
            <person name="von Hippel F."/>
            <person name="Guiguen Y."/>
        </authorList>
    </citation>
    <scope>NUCLEOTIDE SEQUENCE</scope>
    <source>
        <strain evidence="1">YG-Jan2019</strain>
    </source>
</reference>
<evidence type="ECO:0000313" key="1">
    <source>
        <dbReference type="EMBL" id="KAJ8000070.1"/>
    </source>
</evidence>
<sequence>MHNCRFLSSGNNKNILEKGTRFENTWDDLPLEETPICQHGASMGRRGTLRYTMSRHVSPGLTGNNTSCTWKLMTGHLSCLDGCSEAERWKPSTSQSP</sequence>
<dbReference type="Proteomes" id="UP001157502">
    <property type="component" value="Chromosome 16"/>
</dbReference>
<accession>A0ACC2G9B9</accession>